<dbReference type="GO" id="GO:0005886">
    <property type="term" value="C:plasma membrane"/>
    <property type="evidence" value="ECO:0007669"/>
    <property type="project" value="UniProtKB-SubCell"/>
</dbReference>
<evidence type="ECO:0000256" key="1">
    <source>
        <dbReference type="ARBA" id="ARBA00004651"/>
    </source>
</evidence>
<dbReference type="Gene3D" id="3.40.50.1000">
    <property type="entry name" value="HAD superfamily/HAD-like"/>
    <property type="match status" value="1"/>
</dbReference>
<accession>A0A173W5M4</accession>
<dbReference type="SUPFAM" id="SSF81653">
    <property type="entry name" value="Calcium ATPase, transduction domain A"/>
    <property type="match status" value="1"/>
</dbReference>
<dbReference type="PANTHER" id="PTHR48085:SF5">
    <property type="entry name" value="CADMIUM_ZINC-TRANSPORTING ATPASE HMA4-RELATED"/>
    <property type="match status" value="1"/>
</dbReference>
<dbReference type="SUPFAM" id="SSF81665">
    <property type="entry name" value="Calcium ATPase, transmembrane domain M"/>
    <property type="match status" value="1"/>
</dbReference>
<dbReference type="SUPFAM" id="SSF56784">
    <property type="entry name" value="HAD-like"/>
    <property type="match status" value="1"/>
</dbReference>
<keyword evidence="6" id="KW-1278">Translocase</keyword>
<evidence type="ECO:0000256" key="6">
    <source>
        <dbReference type="ARBA" id="ARBA00022967"/>
    </source>
</evidence>
<dbReference type="InterPro" id="IPR023299">
    <property type="entry name" value="ATPase_P-typ_cyto_dom_N"/>
</dbReference>
<dbReference type="Gene3D" id="3.40.1110.10">
    <property type="entry name" value="Calcium-transporting ATPase, cytoplasmic domain N"/>
    <property type="match status" value="1"/>
</dbReference>
<comment type="caution">
    <text evidence="11">Lacks conserved residue(s) required for the propagation of feature annotation.</text>
</comment>
<dbReference type="SFLD" id="SFLDF00027">
    <property type="entry name" value="p-type_atpase"/>
    <property type="match status" value="1"/>
</dbReference>
<dbReference type="InterPro" id="IPR036412">
    <property type="entry name" value="HAD-like_sf"/>
</dbReference>
<evidence type="ECO:0000256" key="8">
    <source>
        <dbReference type="ARBA" id="ARBA00023136"/>
    </source>
</evidence>
<organism evidence="13 14">
    <name type="scientific">Mitsuokella jalaludinii</name>
    <dbReference type="NCBI Taxonomy" id="187979"/>
    <lineage>
        <taxon>Bacteria</taxon>
        <taxon>Bacillati</taxon>
        <taxon>Bacillota</taxon>
        <taxon>Negativicutes</taxon>
        <taxon>Selenomonadales</taxon>
        <taxon>Selenomonadaceae</taxon>
        <taxon>Mitsuokella</taxon>
    </lineage>
</organism>
<dbReference type="EC" id="7.2.2.21" evidence="9"/>
<dbReference type="GO" id="GO:0046872">
    <property type="term" value="F:metal ion binding"/>
    <property type="evidence" value="ECO:0007669"/>
    <property type="project" value="UniProtKB-KW"/>
</dbReference>
<dbReference type="InterPro" id="IPR027256">
    <property type="entry name" value="P-typ_ATPase_IB"/>
</dbReference>
<dbReference type="InterPro" id="IPR023298">
    <property type="entry name" value="ATPase_P-typ_TM_dom_sf"/>
</dbReference>
<keyword evidence="13" id="KW-0378">Hydrolase</keyword>
<dbReference type="InterPro" id="IPR051014">
    <property type="entry name" value="Cation_Transport_ATPase_IB"/>
</dbReference>
<protein>
    <recommendedName>
        <fullName evidence="9">Cd(2+)-exporting ATPase</fullName>
        <ecNumber evidence="9">7.2.2.21</ecNumber>
    </recommendedName>
</protein>
<keyword evidence="11" id="KW-0067">ATP-binding</keyword>
<dbReference type="SFLD" id="SFLDG00002">
    <property type="entry name" value="C1.7:_P-type_atpase_like"/>
    <property type="match status" value="1"/>
</dbReference>
<dbReference type="AlphaFoldDB" id="A0A173W5M4"/>
<evidence type="ECO:0000259" key="12">
    <source>
        <dbReference type="Pfam" id="PF00122"/>
    </source>
</evidence>
<dbReference type="eggNOG" id="COG2217">
    <property type="taxonomic scope" value="Bacteria"/>
</dbReference>
<dbReference type="SUPFAM" id="SSF81660">
    <property type="entry name" value="Metal cation-transporting ATPase, ATP-binding domain N"/>
    <property type="match status" value="1"/>
</dbReference>
<name>A0A173W5M4_9FIRM</name>
<dbReference type="GO" id="GO:0005524">
    <property type="term" value="F:ATP binding"/>
    <property type="evidence" value="ECO:0007669"/>
    <property type="project" value="UniProtKB-UniRule"/>
</dbReference>
<dbReference type="Pfam" id="PF00702">
    <property type="entry name" value="Hydrolase"/>
    <property type="match status" value="1"/>
</dbReference>
<comment type="similarity">
    <text evidence="2 11">Belongs to the cation transport ATPase (P-type) (TC 3.A.3) family. Type IB subfamily.</text>
</comment>
<sequence length="699" mass="75796">MMYGSCYLHLQTALPREESAMLAAKIRRFRAVRAVTVADKRVQIWYREALPIREIQKLAIATVRRVQEAAVTPSERLAGYRRDAIFSLASFAGMEVLKRTSPQLFWSMKVVRSLLVLAIARKFIQNGVQGMVKEHRPNADTLTATAVIASVLAGKPESSLTLLAISNGAEMLTSYAAERARTQISGLLSLDQRYVWLVDGEVERKVPVEQVKAGDIIAAHTGEKIVIDGRIIRGDAAINQASITGESNPAMKHKGMPVYAGSVVEAGELVIAVEKVGKDTSLAHIVHLVEEAQTRKAPVQNFADQMANFLVPISFLGAAIVYGATRDWQRVLNLLFIDFSCGLKLSTATAISAAIGAAAKRGILVKGGNYIEALAETDTVVLDKTGTLTVGVPQIAFVKTAGGVTEKETVLLAASAELHSVHPLAVAIQKYVKEHDWQTPHHKSSKTIVARGMQAEVPDFDGFPGGVIRVGSKKFLRENGIADDAQLDAGLLGKNLLYVARDEKLIGVIGIEDPIRPKMKKTLNQMRRYGIDEIVMLTGDSKAVAQEVARSMDIDSYHAEILPEDKSSYVNKLKQRGTVMMVGDGINDAPALAFADVGVSLGGRQTDIAAESSAVTIHSEDPSRLMEALQLGRRTMDLVQQNFMATILVNSGAMLLGALGKINPLWAAVIHNTATLAVVLNSCRILRPQRKSRLRRRAA</sequence>
<proteinExistence type="inferred from homology"/>
<keyword evidence="14" id="KW-1185">Reference proteome</keyword>
<dbReference type="PRINTS" id="PR00119">
    <property type="entry name" value="CATATPASE"/>
</dbReference>
<dbReference type="InterPro" id="IPR008250">
    <property type="entry name" value="ATPase_P-typ_transduc_dom_A_sf"/>
</dbReference>
<dbReference type="Pfam" id="PF00122">
    <property type="entry name" value="E1-E2_ATPase"/>
    <property type="match status" value="1"/>
</dbReference>
<evidence type="ECO:0000256" key="4">
    <source>
        <dbReference type="ARBA" id="ARBA00022692"/>
    </source>
</evidence>
<evidence type="ECO:0000256" key="9">
    <source>
        <dbReference type="ARBA" id="ARBA00039103"/>
    </source>
</evidence>
<feature type="transmembrane region" description="Helical" evidence="11">
    <location>
        <begin position="665"/>
        <end position="686"/>
    </location>
</feature>
<dbReference type="FunFam" id="2.70.150.10:FF:000002">
    <property type="entry name" value="Copper-transporting ATPase 1, putative"/>
    <property type="match status" value="1"/>
</dbReference>
<feature type="domain" description="P-type ATPase A" evidence="12">
    <location>
        <begin position="190"/>
        <end position="290"/>
    </location>
</feature>
<dbReference type="SFLD" id="SFLDS00003">
    <property type="entry name" value="Haloacid_Dehalogenase"/>
    <property type="match status" value="1"/>
</dbReference>
<dbReference type="Proteomes" id="UP000095546">
    <property type="component" value="Unassembled WGS sequence"/>
</dbReference>
<keyword evidence="4 11" id="KW-0812">Transmembrane</keyword>
<comment type="catalytic activity">
    <reaction evidence="10">
        <text>Cd(2+)(in) + ATP + H2O = Cd(2+)(out) + ADP + phosphate + H(+)</text>
        <dbReference type="Rhea" id="RHEA:12132"/>
        <dbReference type="ChEBI" id="CHEBI:15377"/>
        <dbReference type="ChEBI" id="CHEBI:15378"/>
        <dbReference type="ChEBI" id="CHEBI:30616"/>
        <dbReference type="ChEBI" id="CHEBI:43474"/>
        <dbReference type="ChEBI" id="CHEBI:48775"/>
        <dbReference type="ChEBI" id="CHEBI:456216"/>
        <dbReference type="EC" id="7.2.2.21"/>
    </reaction>
</comment>
<evidence type="ECO:0000256" key="5">
    <source>
        <dbReference type="ARBA" id="ARBA00022723"/>
    </source>
</evidence>
<dbReference type="InterPro" id="IPR001757">
    <property type="entry name" value="P_typ_ATPase"/>
</dbReference>
<dbReference type="PANTHER" id="PTHR48085">
    <property type="entry name" value="CADMIUM/ZINC-TRANSPORTING ATPASE HMA2-RELATED"/>
    <property type="match status" value="1"/>
</dbReference>
<dbReference type="InterPro" id="IPR018303">
    <property type="entry name" value="ATPase_P-typ_P_site"/>
</dbReference>
<keyword evidence="11" id="KW-1003">Cell membrane</keyword>
<keyword evidence="8 11" id="KW-0472">Membrane</keyword>
<keyword evidence="7 11" id="KW-1133">Transmembrane helix</keyword>
<evidence type="ECO:0000256" key="11">
    <source>
        <dbReference type="RuleBase" id="RU362081"/>
    </source>
</evidence>
<dbReference type="STRING" id="187979.ERS852385_00037"/>
<keyword evidence="11" id="KW-0547">Nucleotide-binding</keyword>
<dbReference type="InterPro" id="IPR059000">
    <property type="entry name" value="ATPase_P-type_domA"/>
</dbReference>
<gene>
    <name evidence="13" type="primary">cadA_1</name>
    <name evidence="13" type="ORF">ERS852385_00037</name>
</gene>
<dbReference type="RefSeq" id="WP_055159854.1">
    <property type="nucleotide sequence ID" value="NZ_CABIWZ010000001.1"/>
</dbReference>
<dbReference type="Gene3D" id="2.70.150.10">
    <property type="entry name" value="Calcium-transporting ATPase, cytoplasmic transduction domain A"/>
    <property type="match status" value="1"/>
</dbReference>
<evidence type="ECO:0000256" key="3">
    <source>
        <dbReference type="ARBA" id="ARBA00022539"/>
    </source>
</evidence>
<dbReference type="InterPro" id="IPR023214">
    <property type="entry name" value="HAD_sf"/>
</dbReference>
<evidence type="ECO:0000256" key="7">
    <source>
        <dbReference type="ARBA" id="ARBA00022989"/>
    </source>
</evidence>
<dbReference type="GO" id="GO:0008551">
    <property type="term" value="F:P-type cadmium transporter activity"/>
    <property type="evidence" value="ECO:0007669"/>
    <property type="project" value="UniProtKB-EC"/>
</dbReference>
<dbReference type="NCBIfam" id="TIGR01525">
    <property type="entry name" value="ATPase-IB_hvy"/>
    <property type="match status" value="1"/>
</dbReference>
<evidence type="ECO:0000313" key="14">
    <source>
        <dbReference type="Proteomes" id="UP000095546"/>
    </source>
</evidence>
<reference evidence="13 14" key="1">
    <citation type="submission" date="2015-09" db="EMBL/GenBank/DDBJ databases">
        <authorList>
            <consortium name="Pathogen Informatics"/>
        </authorList>
    </citation>
    <scope>NUCLEOTIDE SEQUENCE [LARGE SCALE GENOMIC DNA]</scope>
    <source>
        <strain evidence="13 14">2789STDY5608828</strain>
    </source>
</reference>
<dbReference type="EMBL" id="CYYU01000001">
    <property type="protein sequence ID" value="CUN34320.1"/>
    <property type="molecule type" value="Genomic_DNA"/>
</dbReference>
<dbReference type="GO" id="GO:0016887">
    <property type="term" value="F:ATP hydrolysis activity"/>
    <property type="evidence" value="ECO:0007669"/>
    <property type="project" value="InterPro"/>
</dbReference>
<dbReference type="InterPro" id="IPR044492">
    <property type="entry name" value="P_typ_ATPase_HD_dom"/>
</dbReference>
<evidence type="ECO:0000256" key="2">
    <source>
        <dbReference type="ARBA" id="ARBA00006024"/>
    </source>
</evidence>
<dbReference type="PROSITE" id="PS00154">
    <property type="entry name" value="ATPASE_E1_E2"/>
    <property type="match status" value="1"/>
</dbReference>
<evidence type="ECO:0000256" key="10">
    <source>
        <dbReference type="ARBA" id="ARBA00049338"/>
    </source>
</evidence>
<comment type="subcellular location">
    <subcellularLocation>
        <location evidence="1">Cell membrane</location>
        <topology evidence="1">Multi-pass membrane protein</topology>
    </subcellularLocation>
</comment>
<keyword evidence="5 11" id="KW-0479">Metal-binding</keyword>
<keyword evidence="3" id="KW-0104">Cadmium</keyword>
<evidence type="ECO:0000313" key="13">
    <source>
        <dbReference type="EMBL" id="CUN34320.1"/>
    </source>
</evidence>
<dbReference type="NCBIfam" id="TIGR01494">
    <property type="entry name" value="ATPase_P-type"/>
    <property type="match status" value="1"/>
</dbReference>